<keyword evidence="2" id="KW-1133">Transmembrane helix</keyword>
<sequence length="261" mass="28646">MNSRAYIESGILELYVFGKLSEEEIAEVNQMAAQYPEVKEEIKAIENAVINLSYSVAPHLSATNFEKIRAELLGRNKVVTMKPRSNWSQYTGWVAAAVLVVGFGLQFYKLNQTNETLNTVSTQKDLLQESVVDLELKKKESEEVLAILRDTSNVAIALAGQQVAPEAFAKAYYNKTTKTVYIDASGLPEPPKGMVYQVWSLQLEPVLTPTSIGLLDSYTTSTTKVIKVDNTDSPQAFGITLEPAGGSASPTLEQLYTLGKV</sequence>
<evidence type="ECO:0000256" key="2">
    <source>
        <dbReference type="SAM" id="Phobius"/>
    </source>
</evidence>
<dbReference type="Proteomes" id="UP000184611">
    <property type="component" value="Unassembled WGS sequence"/>
</dbReference>
<dbReference type="RefSeq" id="WP_073584314.1">
    <property type="nucleotide sequence ID" value="NZ_CBCSEA010000007.1"/>
</dbReference>
<dbReference type="GO" id="GO:0016989">
    <property type="term" value="F:sigma factor antagonist activity"/>
    <property type="evidence" value="ECO:0007669"/>
    <property type="project" value="TreeGrafter"/>
</dbReference>
<evidence type="ECO:0000256" key="1">
    <source>
        <dbReference type="SAM" id="Coils"/>
    </source>
</evidence>
<keyword evidence="2" id="KW-0472">Membrane</keyword>
<evidence type="ECO:0000313" key="4">
    <source>
        <dbReference type="EMBL" id="SHO73799.1"/>
    </source>
</evidence>
<evidence type="ECO:0000259" key="3">
    <source>
        <dbReference type="Pfam" id="PF10099"/>
    </source>
</evidence>
<dbReference type="InterPro" id="IPR051474">
    <property type="entry name" value="Anti-sigma-K/W_factor"/>
</dbReference>
<evidence type="ECO:0000313" key="5">
    <source>
        <dbReference type="Proteomes" id="UP000184611"/>
    </source>
</evidence>
<protein>
    <submittedName>
        <fullName evidence="4">Anti-sigma-K factor rskA</fullName>
    </submittedName>
</protein>
<feature type="transmembrane region" description="Helical" evidence="2">
    <location>
        <begin position="90"/>
        <end position="108"/>
    </location>
</feature>
<dbReference type="STRING" id="416016.SAMN05443547_2172"/>
<dbReference type="Pfam" id="PF10099">
    <property type="entry name" value="RskA_C"/>
    <property type="match status" value="1"/>
</dbReference>
<keyword evidence="5" id="KW-1185">Reference proteome</keyword>
<dbReference type="GO" id="GO:0006417">
    <property type="term" value="P:regulation of translation"/>
    <property type="evidence" value="ECO:0007669"/>
    <property type="project" value="TreeGrafter"/>
</dbReference>
<feature type="domain" description="Anti-sigma K factor RskA C-terminal" evidence="3">
    <location>
        <begin position="94"/>
        <end position="251"/>
    </location>
</feature>
<dbReference type="OrthoDB" id="1420916at2"/>
<dbReference type="PANTHER" id="PTHR37461:SF1">
    <property type="entry name" value="ANTI-SIGMA-K FACTOR RSKA"/>
    <property type="match status" value="1"/>
</dbReference>
<keyword evidence="1" id="KW-0175">Coiled coil</keyword>
<dbReference type="PANTHER" id="PTHR37461">
    <property type="entry name" value="ANTI-SIGMA-K FACTOR RSKA"/>
    <property type="match status" value="1"/>
</dbReference>
<dbReference type="GO" id="GO:0005886">
    <property type="term" value="C:plasma membrane"/>
    <property type="evidence" value="ECO:0007669"/>
    <property type="project" value="InterPro"/>
</dbReference>
<dbReference type="AlphaFoldDB" id="A0A1M7ZY32"/>
<reference evidence="5" key="1">
    <citation type="submission" date="2016-12" db="EMBL/GenBank/DDBJ databases">
        <authorList>
            <person name="Varghese N."/>
            <person name="Submissions S."/>
        </authorList>
    </citation>
    <scope>NUCLEOTIDE SEQUENCE [LARGE SCALE GENOMIC DNA]</scope>
    <source>
        <strain evidence="5">DSM 18830</strain>
    </source>
</reference>
<proteinExistence type="predicted"/>
<gene>
    <name evidence="4" type="ORF">SAMN05443547_2172</name>
</gene>
<dbReference type="InterPro" id="IPR018764">
    <property type="entry name" value="RskA_C"/>
</dbReference>
<organism evidence="4 5">
    <name type="scientific">Flavobacterium cucumis</name>
    <dbReference type="NCBI Taxonomy" id="416016"/>
    <lineage>
        <taxon>Bacteria</taxon>
        <taxon>Pseudomonadati</taxon>
        <taxon>Bacteroidota</taxon>
        <taxon>Flavobacteriia</taxon>
        <taxon>Flavobacteriales</taxon>
        <taxon>Flavobacteriaceae</taxon>
        <taxon>Flavobacterium</taxon>
    </lineage>
</organism>
<name>A0A1M7ZY32_9FLAO</name>
<dbReference type="EMBL" id="FRYK01000004">
    <property type="protein sequence ID" value="SHO73799.1"/>
    <property type="molecule type" value="Genomic_DNA"/>
</dbReference>
<accession>A0A1M7ZY32</accession>
<feature type="coiled-coil region" evidence="1">
    <location>
        <begin position="124"/>
        <end position="151"/>
    </location>
</feature>
<keyword evidence="2" id="KW-0812">Transmembrane</keyword>